<dbReference type="EMBL" id="CP000884">
    <property type="protein sequence ID" value="ABX36717.1"/>
    <property type="molecule type" value="Genomic_DNA"/>
</dbReference>
<protein>
    <recommendedName>
        <fullName evidence="3">Tail assembly chaperone</fullName>
    </recommendedName>
</protein>
<evidence type="ECO:0000313" key="2">
    <source>
        <dbReference type="Proteomes" id="UP000000784"/>
    </source>
</evidence>
<keyword evidence="2" id="KW-1185">Reference proteome</keyword>
<name>A9C0F1_DELAS</name>
<reference evidence="2" key="2">
    <citation type="submission" date="2007-11" db="EMBL/GenBank/DDBJ databases">
        <title>Complete sequence of Delftia acidovorans DSM 14801 / SPH-1.</title>
        <authorList>
            <person name="Copeland A."/>
            <person name="Lucas S."/>
            <person name="Lapidus A."/>
            <person name="Barry K."/>
            <person name="Glavina del Rio T."/>
            <person name="Dalin E."/>
            <person name="Tice H."/>
            <person name="Pitluck S."/>
            <person name="Lowry S."/>
            <person name="Clum A."/>
            <person name="Schmutz J."/>
            <person name="Larimer F."/>
            <person name="Land M."/>
            <person name="Hauser L."/>
            <person name="Kyrpides N."/>
            <person name="Kim E."/>
            <person name="Schleheck D."/>
            <person name="Richardson P."/>
        </authorList>
    </citation>
    <scope>NUCLEOTIDE SEQUENCE [LARGE SCALE GENOMIC DNA]</scope>
    <source>
        <strain evidence="2">DSM 14801 / SPH-1</strain>
    </source>
</reference>
<dbReference type="GeneID" id="25359888"/>
<dbReference type="STRING" id="398578.Daci_4086"/>
<gene>
    <name evidence="1" type="ordered locus">Daci_4086</name>
</gene>
<dbReference type="RefSeq" id="WP_012205909.1">
    <property type="nucleotide sequence ID" value="NC_010002.1"/>
</dbReference>
<dbReference type="InterPro" id="IPR014859">
    <property type="entry name" value="Phage_TAC_4"/>
</dbReference>
<sequence>MAKIKSLVGAPPEFHLPIALKDLDGSDAEVIFKCVGRTLRDWHPLAIKRITDDANAMLEVEEAREVLEAKSDEPAAAAPKRKTKAKRFEVSDEDLQQSIDKGLVQTTEIIREVATGWDLDDEFTDANIALLCSRFPGVHQKLWQAYDARIRGDRLGN</sequence>
<evidence type="ECO:0000313" key="1">
    <source>
        <dbReference type="EMBL" id="ABX36717.1"/>
    </source>
</evidence>
<dbReference type="KEGG" id="dac:Daci_4086"/>
<dbReference type="AlphaFoldDB" id="A9C0F1"/>
<accession>A9C0F1</accession>
<dbReference type="Pfam" id="PF08748">
    <property type="entry name" value="Phage_TAC_4"/>
    <property type="match status" value="1"/>
</dbReference>
<evidence type="ECO:0008006" key="3">
    <source>
        <dbReference type="Google" id="ProtNLM"/>
    </source>
</evidence>
<dbReference type="Proteomes" id="UP000000784">
    <property type="component" value="Chromosome"/>
</dbReference>
<reference evidence="1 2" key="1">
    <citation type="journal article" date="2004" name="Appl. Environ. Microbiol.">
        <title>Mineralization of individual congeners of linear alkylbenzenesulfonate by defined pairs of heterotrophic bacteria.</title>
        <authorList>
            <person name="Schleheck D."/>
            <person name="Knepper T.P."/>
            <person name="Fischer K."/>
            <person name="Cook A.M."/>
        </authorList>
    </citation>
    <scope>NUCLEOTIDE SEQUENCE [LARGE SCALE GENOMIC DNA]</scope>
    <source>
        <strain evidence="2">DSM 14801 / SPH-1</strain>
    </source>
</reference>
<organism evidence="1 2">
    <name type="scientific">Delftia acidovorans (strain DSM 14801 / SPH-1)</name>
    <dbReference type="NCBI Taxonomy" id="398578"/>
    <lineage>
        <taxon>Bacteria</taxon>
        <taxon>Pseudomonadati</taxon>
        <taxon>Pseudomonadota</taxon>
        <taxon>Betaproteobacteria</taxon>
        <taxon>Burkholderiales</taxon>
        <taxon>Comamonadaceae</taxon>
        <taxon>Delftia</taxon>
    </lineage>
</organism>
<proteinExistence type="predicted"/>
<dbReference type="HOGENOM" id="CLU_1851881_0_0_4"/>